<dbReference type="AlphaFoldDB" id="A0A7H8QKL8"/>
<name>A0A7H8QKL8_TALRU</name>
<evidence type="ECO:0000256" key="1">
    <source>
        <dbReference type="SAM" id="SignalP"/>
    </source>
</evidence>
<keyword evidence="3" id="KW-1185">Reference proteome</keyword>
<keyword evidence="1" id="KW-0732">Signal</keyword>
<dbReference type="EMBL" id="CP055898">
    <property type="protein sequence ID" value="QKX54487.1"/>
    <property type="molecule type" value="Genomic_DNA"/>
</dbReference>
<reference evidence="3" key="1">
    <citation type="submission" date="2020-06" db="EMBL/GenBank/DDBJ databases">
        <title>A chromosome-scale genome assembly of Talaromyces rugulosus W13939.</title>
        <authorList>
            <person name="Wang B."/>
            <person name="Guo L."/>
            <person name="Ye K."/>
            <person name="Wang L."/>
        </authorList>
    </citation>
    <scope>NUCLEOTIDE SEQUENCE [LARGE SCALE GENOMIC DNA]</scope>
    <source>
        <strain evidence="3">W13939</strain>
    </source>
</reference>
<feature type="signal peptide" evidence="1">
    <location>
        <begin position="1"/>
        <end position="18"/>
    </location>
</feature>
<gene>
    <name evidence="2" type="ORF">TRUGW13939_01574</name>
</gene>
<dbReference type="Proteomes" id="UP000509510">
    <property type="component" value="Chromosome I"/>
</dbReference>
<evidence type="ECO:0000313" key="2">
    <source>
        <dbReference type="EMBL" id="QKX54487.1"/>
    </source>
</evidence>
<dbReference type="GeneID" id="55989084"/>
<evidence type="ECO:0000313" key="3">
    <source>
        <dbReference type="Proteomes" id="UP000509510"/>
    </source>
</evidence>
<accession>A0A7H8QKL8</accession>
<feature type="chain" id="PRO_5029003443" evidence="1">
    <location>
        <begin position="19"/>
        <end position="224"/>
    </location>
</feature>
<dbReference type="KEGG" id="trg:TRUGW13939_01574"/>
<organism evidence="2 3">
    <name type="scientific">Talaromyces rugulosus</name>
    <name type="common">Penicillium rugulosum</name>
    <dbReference type="NCBI Taxonomy" id="121627"/>
    <lineage>
        <taxon>Eukaryota</taxon>
        <taxon>Fungi</taxon>
        <taxon>Dikarya</taxon>
        <taxon>Ascomycota</taxon>
        <taxon>Pezizomycotina</taxon>
        <taxon>Eurotiomycetes</taxon>
        <taxon>Eurotiomycetidae</taxon>
        <taxon>Eurotiales</taxon>
        <taxon>Trichocomaceae</taxon>
        <taxon>Talaromyces</taxon>
        <taxon>Talaromyces sect. Islandici</taxon>
    </lineage>
</organism>
<dbReference type="RefSeq" id="XP_035340666.1">
    <property type="nucleotide sequence ID" value="XM_035484773.1"/>
</dbReference>
<proteinExistence type="predicted"/>
<sequence>MGFLRTTILTGLLGTTGAAAYLAAKNPVISPLAATDAIWSSRLYKQHNPSRNPATQDYSVKRIPLSKIRPELLQKEGDLTLEFCRGLWSGWGYAIQRKYLDYKWRGPETANQLWTSQQLATSNYDKGTFITDHFEVLEKTPNAITIRCGDSPRNQPLRGSDGLFIISTKIDREREEVELQLKSCLYSSQGTVSGVKGPMPPWMEELHQWYVRIWSETASWKLLK</sequence>
<protein>
    <submittedName>
        <fullName evidence="2">Uncharacterized protein</fullName>
    </submittedName>
</protein>
<dbReference type="OrthoDB" id="4436466at2759"/>